<organism evidence="7 8">
    <name type="scientific">Eptatretus burgeri</name>
    <name type="common">Inshore hagfish</name>
    <dbReference type="NCBI Taxonomy" id="7764"/>
    <lineage>
        <taxon>Eukaryota</taxon>
        <taxon>Metazoa</taxon>
        <taxon>Chordata</taxon>
        <taxon>Craniata</taxon>
        <taxon>Vertebrata</taxon>
        <taxon>Cyclostomata</taxon>
        <taxon>Myxini</taxon>
        <taxon>Myxiniformes</taxon>
        <taxon>Myxinidae</taxon>
        <taxon>Eptatretinae</taxon>
        <taxon>Eptatretus</taxon>
    </lineage>
</organism>
<dbReference type="AlphaFoldDB" id="A0A8C4R1Z8"/>
<dbReference type="GO" id="GO:0001755">
    <property type="term" value="P:neural crest cell migration"/>
    <property type="evidence" value="ECO:0007669"/>
    <property type="project" value="Ensembl"/>
</dbReference>
<dbReference type="InterPro" id="IPR057282">
    <property type="entry name" value="RETREG1-3-like_RHD"/>
</dbReference>
<keyword evidence="3 5" id="KW-1133">Transmembrane helix</keyword>
<dbReference type="Pfam" id="PF24456">
    <property type="entry name" value="RHD_RETREG1-3"/>
    <property type="match status" value="1"/>
</dbReference>
<reference evidence="7" key="2">
    <citation type="submission" date="2025-09" db="UniProtKB">
        <authorList>
            <consortium name="Ensembl"/>
        </authorList>
    </citation>
    <scope>IDENTIFICATION</scope>
</reference>
<evidence type="ECO:0000313" key="7">
    <source>
        <dbReference type="Ensembl" id="ENSEBUP00000024074.1"/>
    </source>
</evidence>
<dbReference type="InterPro" id="IPR052114">
    <property type="entry name" value="ER_autophagy_membrane_reg"/>
</dbReference>
<accession>A0A8C4R1Z8</accession>
<dbReference type="GeneTree" id="ENSGT00940000154937"/>
<proteinExistence type="predicted"/>
<protein>
    <submittedName>
        <fullName evidence="7">ADP-ribosylation factor-like 6 interacting protein 1</fullName>
    </submittedName>
</protein>
<feature type="transmembrane region" description="Helical" evidence="5">
    <location>
        <begin position="18"/>
        <end position="36"/>
    </location>
</feature>
<dbReference type="GO" id="GO:0060042">
    <property type="term" value="P:retina morphogenesis in camera-type eye"/>
    <property type="evidence" value="ECO:0007669"/>
    <property type="project" value="Ensembl"/>
</dbReference>
<dbReference type="PANTHER" id="PTHR20952:SF0">
    <property type="entry name" value="ADP-RIBOSYLATION FACTOR-LIKE PROTEIN 6-INTERACTING PROTEIN 1"/>
    <property type="match status" value="1"/>
</dbReference>
<dbReference type="GO" id="GO:0016020">
    <property type="term" value="C:membrane"/>
    <property type="evidence" value="ECO:0007669"/>
    <property type="project" value="UniProtKB-SubCell"/>
</dbReference>
<evidence type="ECO:0000256" key="3">
    <source>
        <dbReference type="ARBA" id="ARBA00022989"/>
    </source>
</evidence>
<reference evidence="7" key="1">
    <citation type="submission" date="2025-08" db="UniProtKB">
        <authorList>
            <consortium name="Ensembl"/>
        </authorList>
    </citation>
    <scope>IDENTIFICATION</scope>
</reference>
<name>A0A8C4R1Z8_EPTBU</name>
<feature type="transmembrane region" description="Helical" evidence="5">
    <location>
        <begin position="89"/>
        <end position="106"/>
    </location>
</feature>
<evidence type="ECO:0000256" key="2">
    <source>
        <dbReference type="ARBA" id="ARBA00022692"/>
    </source>
</evidence>
<feature type="domain" description="RETREG1-3/ARL6IP-like N-terminal reticulon-homology" evidence="6">
    <location>
        <begin position="52"/>
        <end position="137"/>
    </location>
</feature>
<comment type="subcellular location">
    <subcellularLocation>
        <location evidence="1">Membrane</location>
        <topology evidence="1">Multi-pass membrane protein</topology>
    </subcellularLocation>
</comment>
<feature type="transmembrane region" description="Helical" evidence="5">
    <location>
        <begin position="112"/>
        <end position="133"/>
    </location>
</feature>
<evidence type="ECO:0000313" key="8">
    <source>
        <dbReference type="Proteomes" id="UP000694388"/>
    </source>
</evidence>
<evidence type="ECO:0000256" key="4">
    <source>
        <dbReference type="ARBA" id="ARBA00023136"/>
    </source>
</evidence>
<dbReference type="GO" id="GO:0005783">
    <property type="term" value="C:endoplasmic reticulum"/>
    <property type="evidence" value="ECO:0007669"/>
    <property type="project" value="UniProtKB-ARBA"/>
</dbReference>
<evidence type="ECO:0000259" key="6">
    <source>
        <dbReference type="Pfam" id="PF24456"/>
    </source>
</evidence>
<dbReference type="PANTHER" id="PTHR20952">
    <property type="entry name" value="ADP-RIBOSYLATION-LIKE FACTOR 6-INTERACTING PROTEIN"/>
    <property type="match status" value="1"/>
</dbReference>
<evidence type="ECO:0000256" key="1">
    <source>
        <dbReference type="ARBA" id="ARBA00004141"/>
    </source>
</evidence>
<keyword evidence="2 5" id="KW-0812">Transmembrane</keyword>
<keyword evidence="4 5" id="KW-0472">Membrane</keyword>
<evidence type="ECO:0000256" key="5">
    <source>
        <dbReference type="SAM" id="Phobius"/>
    </source>
</evidence>
<dbReference type="Proteomes" id="UP000694388">
    <property type="component" value="Unplaced"/>
</dbReference>
<dbReference type="OMA" id="GWWKFHN"/>
<sequence length="155" mass="17951">GSLVLTCSELVYWLDPSILTGLSTLVMFVCLADYMVPIVTERFFGPDMYLHEQQQQRFHEICSQLVQSKHATRAVFDSLCTLRQERPRMYYITVLLLLALVAWIGHQIHNLLLTYLLVVFGLMLPGLNQHGFVSKYSSMVWQEIDKLAKRKEKSQ</sequence>
<dbReference type="Ensembl" id="ENSEBUT00000024649.1">
    <property type="protein sequence ID" value="ENSEBUP00000024074.1"/>
    <property type="gene ID" value="ENSEBUG00000014821.1"/>
</dbReference>
<keyword evidence="8" id="KW-1185">Reference proteome</keyword>